<proteinExistence type="predicted"/>
<reference evidence="2" key="1">
    <citation type="submission" date="2022-12" db="EMBL/GenBank/DDBJ databases">
        <authorList>
            <person name="Webb A."/>
        </authorList>
    </citation>
    <scope>NUCLEOTIDE SEQUENCE</scope>
    <source>
        <strain evidence="2">Pf2</strain>
    </source>
</reference>
<keyword evidence="1" id="KW-0732">Signal</keyword>
<evidence type="ECO:0000313" key="2">
    <source>
        <dbReference type="EMBL" id="CAI5716840.1"/>
    </source>
</evidence>
<dbReference type="EMBL" id="CANTFK010000485">
    <property type="protein sequence ID" value="CAI5716840.1"/>
    <property type="molecule type" value="Genomic_DNA"/>
</dbReference>
<evidence type="ECO:0008006" key="4">
    <source>
        <dbReference type="Google" id="ProtNLM"/>
    </source>
</evidence>
<evidence type="ECO:0000313" key="3">
    <source>
        <dbReference type="Proteomes" id="UP001159659"/>
    </source>
</evidence>
<organism evidence="2 3">
    <name type="scientific">Peronospora farinosa</name>
    <dbReference type="NCBI Taxonomy" id="134698"/>
    <lineage>
        <taxon>Eukaryota</taxon>
        <taxon>Sar</taxon>
        <taxon>Stramenopiles</taxon>
        <taxon>Oomycota</taxon>
        <taxon>Peronosporomycetes</taxon>
        <taxon>Peronosporales</taxon>
        <taxon>Peronosporaceae</taxon>
        <taxon>Peronospora</taxon>
    </lineage>
</organism>
<name>A0AAV0T897_9STRA</name>
<evidence type="ECO:0000256" key="1">
    <source>
        <dbReference type="SAM" id="SignalP"/>
    </source>
</evidence>
<comment type="caution">
    <text evidence="2">The sequence shown here is derived from an EMBL/GenBank/DDBJ whole genome shotgun (WGS) entry which is preliminary data.</text>
</comment>
<dbReference type="AlphaFoldDB" id="A0AAV0T897"/>
<accession>A0AAV0T897</accession>
<feature type="chain" id="PRO_5043695765" description="RxLR effector protein" evidence="1">
    <location>
        <begin position="18"/>
        <end position="119"/>
    </location>
</feature>
<feature type="signal peptide" evidence="1">
    <location>
        <begin position="1"/>
        <end position="17"/>
    </location>
</feature>
<dbReference type="Proteomes" id="UP001159659">
    <property type="component" value="Unassembled WGS sequence"/>
</dbReference>
<sequence>MRLSLFLLLVTLTCIACDSIVASSKDLIQVKTVDTNSQHERTDEIHRKLRKGGVGEVVGGAQGGRLKAHRDVRKHQRRGRNSRAQCRCYGQENRRFGEDERLLFVCYEAVYSSPKEDLR</sequence>
<gene>
    <name evidence="2" type="ORF">PFR002_LOCUS3345</name>
</gene>
<protein>
    <recommendedName>
        <fullName evidence="4">RxLR effector protein</fullName>
    </recommendedName>
</protein>